<reference evidence="2" key="2">
    <citation type="submission" date="2022-06" db="UniProtKB">
        <authorList>
            <consortium name="EnsemblMetazoa"/>
        </authorList>
    </citation>
    <scope>IDENTIFICATION</scope>
    <source>
        <strain evidence="2">DF5081</strain>
    </source>
</reference>
<evidence type="ECO:0000259" key="1">
    <source>
        <dbReference type="PROSITE" id="PS50878"/>
    </source>
</evidence>
<organism evidence="2 3">
    <name type="scientific">Caenorhabditis japonica</name>
    <dbReference type="NCBI Taxonomy" id="281687"/>
    <lineage>
        <taxon>Eukaryota</taxon>
        <taxon>Metazoa</taxon>
        <taxon>Ecdysozoa</taxon>
        <taxon>Nematoda</taxon>
        <taxon>Chromadorea</taxon>
        <taxon>Rhabditida</taxon>
        <taxon>Rhabditina</taxon>
        <taxon>Rhabditomorpha</taxon>
        <taxon>Rhabditoidea</taxon>
        <taxon>Rhabditidae</taxon>
        <taxon>Peloderinae</taxon>
        <taxon>Caenorhabditis</taxon>
    </lineage>
</organism>
<evidence type="ECO:0000313" key="2">
    <source>
        <dbReference type="EnsemblMetazoa" id="CJA32617.1"/>
    </source>
</evidence>
<dbReference type="Proteomes" id="UP000005237">
    <property type="component" value="Unassembled WGS sequence"/>
</dbReference>
<sequence>MRWQHHDDNYDYFSGMRINRQNLIHLRFADDIILIANNSMTAILMIQELVQMYGKVGLQMNNNKMKVMSNGFSSKVTNNKRTIRIEYVNVYFYFGKRVNQNNELDQNFTKDAEQ</sequence>
<dbReference type="InterPro" id="IPR000477">
    <property type="entry name" value="RT_dom"/>
</dbReference>
<feature type="domain" description="Reverse transcriptase" evidence="1">
    <location>
        <begin position="1"/>
        <end position="98"/>
    </location>
</feature>
<accession>A0A8R1IGU0</accession>
<proteinExistence type="predicted"/>
<evidence type="ECO:0000313" key="3">
    <source>
        <dbReference type="Proteomes" id="UP000005237"/>
    </source>
</evidence>
<dbReference type="EnsemblMetazoa" id="CJA32617.1">
    <property type="protein sequence ID" value="CJA32617.1"/>
    <property type="gene ID" value="WBGene00208464"/>
</dbReference>
<protein>
    <submittedName>
        <fullName evidence="2">Reverse transcriptase domain-containing protein</fullName>
    </submittedName>
</protein>
<dbReference type="PROSITE" id="PS50878">
    <property type="entry name" value="RT_POL"/>
    <property type="match status" value="1"/>
</dbReference>
<reference evidence="3" key="1">
    <citation type="submission" date="2010-08" db="EMBL/GenBank/DDBJ databases">
        <authorList>
            <consortium name="Caenorhabditis japonica Sequencing Consortium"/>
            <person name="Wilson R.K."/>
        </authorList>
    </citation>
    <scope>NUCLEOTIDE SEQUENCE [LARGE SCALE GENOMIC DNA]</scope>
    <source>
        <strain evidence="3">DF5081</strain>
    </source>
</reference>
<dbReference type="AlphaFoldDB" id="A0A8R1IGU0"/>
<keyword evidence="3" id="KW-1185">Reference proteome</keyword>
<name>A0A8R1IGU0_CAEJA</name>